<dbReference type="KEGG" id="lcc:B488_09440"/>
<comment type="similarity">
    <text evidence="1 3">Belongs to the bacterial flagellin family.</text>
</comment>
<dbReference type="Proteomes" id="UP000010799">
    <property type="component" value="Chromosome"/>
</dbReference>
<keyword evidence="6" id="KW-0282">Flagellum</keyword>
<evidence type="ECO:0000259" key="5">
    <source>
        <dbReference type="Pfam" id="PF00700"/>
    </source>
</evidence>
<dbReference type="PANTHER" id="PTHR42792:SF1">
    <property type="entry name" value="FLAGELLAR HOOK-ASSOCIATED PROTEIN 3"/>
    <property type="match status" value="1"/>
</dbReference>
<feature type="domain" description="Flagellin N-terminal" evidence="4">
    <location>
        <begin position="7"/>
        <end position="142"/>
    </location>
</feature>
<evidence type="ECO:0000256" key="2">
    <source>
        <dbReference type="ARBA" id="ARBA00023143"/>
    </source>
</evidence>
<keyword evidence="6" id="KW-0969">Cilium</keyword>
<dbReference type="Pfam" id="PF00669">
    <property type="entry name" value="Flagellin_N"/>
    <property type="match status" value="1"/>
</dbReference>
<keyword evidence="7" id="KW-1185">Reference proteome</keyword>
<dbReference type="Pfam" id="PF00700">
    <property type="entry name" value="Flagellin_C"/>
    <property type="match status" value="1"/>
</dbReference>
<comment type="function">
    <text evidence="3">Flagellin is the subunit protein which polymerizes to form the filaments of bacterial flagella.</text>
</comment>
<dbReference type="InterPro" id="IPR001029">
    <property type="entry name" value="Flagellin_N"/>
</dbReference>
<reference evidence="6 7" key="1">
    <citation type="journal article" date="2012" name="Stand. Genomic Sci.">
        <title>Complete genome sequence of Liberibacter crescens BT-1.</title>
        <authorList>
            <person name="Leonard M.T."/>
            <person name="Fagen J.R."/>
            <person name="Davis-Richardson A.G."/>
            <person name="Davis M.J."/>
            <person name="Triplett E.W."/>
        </authorList>
    </citation>
    <scope>NUCLEOTIDE SEQUENCE [LARGE SCALE GENOMIC DNA]</scope>
    <source>
        <strain evidence="6 7">BT-1</strain>
    </source>
</reference>
<evidence type="ECO:0000313" key="6">
    <source>
        <dbReference type="EMBL" id="AGA64936.1"/>
    </source>
</evidence>
<evidence type="ECO:0000256" key="3">
    <source>
        <dbReference type="RuleBase" id="RU362073"/>
    </source>
</evidence>
<proteinExistence type="inferred from homology"/>
<dbReference type="PANTHER" id="PTHR42792">
    <property type="entry name" value="FLAGELLIN"/>
    <property type="match status" value="1"/>
</dbReference>
<dbReference type="GO" id="GO:0005576">
    <property type="term" value="C:extracellular region"/>
    <property type="evidence" value="ECO:0007669"/>
    <property type="project" value="UniProtKB-SubCell"/>
</dbReference>
<dbReference type="NCBIfam" id="NF004669">
    <property type="entry name" value="PRK06008.1"/>
    <property type="match status" value="1"/>
</dbReference>
<dbReference type="Gene3D" id="1.20.1330.10">
    <property type="entry name" value="f41 fragment of flagellin, N-terminal domain"/>
    <property type="match status" value="1"/>
</dbReference>
<dbReference type="AlphaFoldDB" id="L0EX34"/>
<evidence type="ECO:0000256" key="1">
    <source>
        <dbReference type="ARBA" id="ARBA00005709"/>
    </source>
</evidence>
<dbReference type="EMBL" id="CP003789">
    <property type="protein sequence ID" value="AGA64936.1"/>
    <property type="molecule type" value="Genomic_DNA"/>
</dbReference>
<dbReference type="PATRIC" id="fig|1215343.11.peg.971"/>
<gene>
    <name evidence="6" type="ordered locus">B488_09440</name>
</gene>
<comment type="subcellular location">
    <subcellularLocation>
        <location evidence="3">Secreted</location>
    </subcellularLocation>
    <subcellularLocation>
        <location evidence="3">Bacterial flagellum</location>
    </subcellularLocation>
</comment>
<keyword evidence="2 3" id="KW-0975">Bacterial flagellum</keyword>
<organism evidence="6 7">
    <name type="scientific">Liberibacter crescens (strain BT-1)</name>
    <dbReference type="NCBI Taxonomy" id="1215343"/>
    <lineage>
        <taxon>Bacteria</taxon>
        <taxon>Pseudomonadati</taxon>
        <taxon>Pseudomonadota</taxon>
        <taxon>Alphaproteobacteria</taxon>
        <taxon>Hyphomicrobiales</taxon>
        <taxon>Rhizobiaceae</taxon>
        <taxon>Liberibacter</taxon>
    </lineage>
</organism>
<dbReference type="InterPro" id="IPR001492">
    <property type="entry name" value="Flagellin"/>
</dbReference>
<sequence length="356" mass="39827">MMKTTDISMLSLHKRASSFMKETSNKINKSYKEIITEQHADFGTKLGMRAAETLEMRQEIDCIKSFLNNNALTETRLDLSQKALENMATTAQDILNTVSVASGNSNPSMLEVVINTVKDGLSSFTGSANTSANGKYIFSGINSGVEPLKDYFSKDSLAKKAFDSALKKFLEDNNIKGINGETEPSAMNGAQMLDFINQLEKSFADDKYWSENWSNASSKNIYSRINKFEYREVSTNVNVDAVRKFSLLSVLSVELLKKDLGKEALNIINEKVVSYAGQVVGGINEQRSNLGFMQSRIHKTNMVLNNQQEVLQKYFSQLVGVNRDELSVNLQEEIMRLDLSYSMTAKLLKLSIANYL</sequence>
<name>L0EX34_LIBCB</name>
<dbReference type="HOGENOM" id="CLU_066395_0_0_5"/>
<accession>L0EX34</accession>
<dbReference type="eggNOG" id="COG1344">
    <property type="taxonomic scope" value="Bacteria"/>
</dbReference>
<keyword evidence="3" id="KW-0964">Secreted</keyword>
<dbReference type="GO" id="GO:0009288">
    <property type="term" value="C:bacterial-type flagellum"/>
    <property type="evidence" value="ECO:0007669"/>
    <property type="project" value="UniProtKB-SubCell"/>
</dbReference>
<feature type="domain" description="Flagellin C-terminal" evidence="5">
    <location>
        <begin position="275"/>
        <end position="356"/>
    </location>
</feature>
<keyword evidence="6" id="KW-0966">Cell projection</keyword>
<protein>
    <recommendedName>
        <fullName evidence="3">Flagellin</fullName>
    </recommendedName>
</protein>
<evidence type="ECO:0000313" key="7">
    <source>
        <dbReference type="Proteomes" id="UP000010799"/>
    </source>
</evidence>
<dbReference type="SUPFAM" id="SSF64518">
    <property type="entry name" value="Phase 1 flagellin"/>
    <property type="match status" value="1"/>
</dbReference>
<dbReference type="GO" id="GO:0005198">
    <property type="term" value="F:structural molecule activity"/>
    <property type="evidence" value="ECO:0007669"/>
    <property type="project" value="UniProtKB-UniRule"/>
</dbReference>
<dbReference type="InterPro" id="IPR046358">
    <property type="entry name" value="Flagellin_C"/>
</dbReference>
<evidence type="ECO:0000259" key="4">
    <source>
        <dbReference type="Pfam" id="PF00669"/>
    </source>
</evidence>
<dbReference type="STRING" id="1215343.B488_09440"/>